<name>A0A0M9F3M9_FUSLA</name>
<keyword evidence="3" id="KW-1185">Reference proteome</keyword>
<dbReference type="Pfam" id="PF02214">
    <property type="entry name" value="BTB_2"/>
    <property type="match status" value="1"/>
</dbReference>
<proteinExistence type="predicted"/>
<dbReference type="SUPFAM" id="SSF54695">
    <property type="entry name" value="POZ domain"/>
    <property type="match status" value="2"/>
</dbReference>
<reference evidence="2 3" key="1">
    <citation type="submission" date="2015-04" db="EMBL/GenBank/DDBJ databases">
        <title>The draft genome sequence of Fusarium langsethiae, a T-2/HT-2 mycotoxin producer.</title>
        <authorList>
            <person name="Lysoe E."/>
            <person name="Divon H.H."/>
            <person name="Terzi V."/>
            <person name="Orru L."/>
            <person name="Lamontanara A."/>
            <person name="Kolseth A.-K."/>
            <person name="Frandsen R.J."/>
            <person name="Nielsen K."/>
            <person name="Thrane U."/>
        </authorList>
    </citation>
    <scope>NUCLEOTIDE SEQUENCE [LARGE SCALE GENOMIC DNA]</scope>
    <source>
        <strain evidence="2 3">Fl201059</strain>
    </source>
</reference>
<dbReference type="InterPro" id="IPR011333">
    <property type="entry name" value="SKP1/BTB/POZ_sf"/>
</dbReference>
<gene>
    <name evidence="2" type="ORF">FLAG1_01588</name>
</gene>
<protein>
    <submittedName>
        <fullName evidence="2">Btb poz protein</fullName>
    </submittedName>
</protein>
<dbReference type="EMBL" id="JXCE01000013">
    <property type="protein sequence ID" value="KPA45449.1"/>
    <property type="molecule type" value="Genomic_DNA"/>
</dbReference>
<evidence type="ECO:0000313" key="2">
    <source>
        <dbReference type="EMBL" id="KPA45449.1"/>
    </source>
</evidence>
<dbReference type="GO" id="GO:0051260">
    <property type="term" value="P:protein homooligomerization"/>
    <property type="evidence" value="ECO:0007669"/>
    <property type="project" value="InterPro"/>
</dbReference>
<dbReference type="PANTHER" id="PTHR31758:SF2">
    <property type="entry name" value="BTB_POZ DOMAIN-CONTAINING PROTEIN YLR108C"/>
    <property type="match status" value="1"/>
</dbReference>
<dbReference type="Gene3D" id="3.30.710.10">
    <property type="entry name" value="Potassium Channel Kv1.1, Chain A"/>
    <property type="match status" value="2"/>
</dbReference>
<dbReference type="InterPro" id="IPR003131">
    <property type="entry name" value="T1-type_BTB"/>
</dbReference>
<organism evidence="2 3">
    <name type="scientific">Fusarium langsethiae</name>
    <dbReference type="NCBI Taxonomy" id="179993"/>
    <lineage>
        <taxon>Eukaryota</taxon>
        <taxon>Fungi</taxon>
        <taxon>Dikarya</taxon>
        <taxon>Ascomycota</taxon>
        <taxon>Pezizomycotina</taxon>
        <taxon>Sordariomycetes</taxon>
        <taxon>Hypocreomycetidae</taxon>
        <taxon>Hypocreales</taxon>
        <taxon>Nectriaceae</taxon>
        <taxon>Fusarium</taxon>
    </lineage>
</organism>
<dbReference type="PANTHER" id="PTHR31758">
    <property type="entry name" value="BTB/POZ DOMAIN-CONTAINING PROTEIN YLR108C"/>
    <property type="match status" value="1"/>
</dbReference>
<dbReference type="AlphaFoldDB" id="A0A0M9F3M9"/>
<dbReference type="OrthoDB" id="2414723at2759"/>
<feature type="domain" description="Potassium channel tetramerisation-type BTB" evidence="1">
    <location>
        <begin position="37"/>
        <end position="130"/>
    </location>
</feature>
<accession>A0A0M9F3M9</accession>
<dbReference type="Proteomes" id="UP000037904">
    <property type="component" value="Unassembled WGS sequence"/>
</dbReference>
<sequence length="456" mass="51838">MTSIASSETGPLTVEPLSERNVSRIPLILPHERVFPIQIGSELFKLSGASLSSDAPSYFSQYFVCQLESAKERKDESSSSLRTLYIDRDPSIFRDISLHLQGYHVQPRDGEHFVRLFSDAQFYSLPKLISQLYEESIFISIGHREFQIPREIFKDPGNSPNYFSLGFAAFFSRPDDLFPGLEREGLIRPPSILPPSVPKRSADTFAELLHFLRGYPIHIRNETHRQELLSDARYFHFKGLEQRLIPHSLSYNQATRRDEIVLRLENIQKSGISVFVNNTDPLAGFVQYARPYMEEKPAELVLEIGGETTKLHFSGGNAKAEFFRDTKARIAKLFELVSSKLNSFQTNQSPALGNALLTDDYVRVVLEPESAIILDGKDYLEDFIKNESSGSNYPRKRRRVDGDSEDEEWVVKTGQWRLRIQYSPNGRGVECILVAAKLDAMTSQLARNMSRGFLGS</sequence>
<comment type="caution">
    <text evidence="2">The sequence shown here is derived from an EMBL/GenBank/DDBJ whole genome shotgun (WGS) entry which is preliminary data.</text>
</comment>
<evidence type="ECO:0000259" key="1">
    <source>
        <dbReference type="Pfam" id="PF02214"/>
    </source>
</evidence>
<evidence type="ECO:0000313" key="3">
    <source>
        <dbReference type="Proteomes" id="UP000037904"/>
    </source>
</evidence>